<protein>
    <submittedName>
        <fullName evidence="2">BICRA like chromatin remodeling complex associated protein</fullName>
    </submittedName>
</protein>
<dbReference type="Pfam" id="PF15249">
    <property type="entry name" value="GLTSCR1"/>
    <property type="match status" value="1"/>
</dbReference>
<organism evidence="2 3">
    <name type="scientific">Sinocyclocheilus grahami</name>
    <name type="common">Dianchi golden-line fish</name>
    <name type="synonym">Barbus grahami</name>
    <dbReference type="NCBI Taxonomy" id="75366"/>
    <lineage>
        <taxon>Eukaryota</taxon>
        <taxon>Metazoa</taxon>
        <taxon>Chordata</taxon>
        <taxon>Craniata</taxon>
        <taxon>Vertebrata</taxon>
        <taxon>Euteleostomi</taxon>
        <taxon>Actinopterygii</taxon>
        <taxon>Neopterygii</taxon>
        <taxon>Teleostei</taxon>
        <taxon>Ostariophysi</taxon>
        <taxon>Cypriniformes</taxon>
        <taxon>Cyprinidae</taxon>
        <taxon>Cyprininae</taxon>
        <taxon>Sinocyclocheilus</taxon>
    </lineage>
</organism>
<evidence type="ECO:0000259" key="1">
    <source>
        <dbReference type="Pfam" id="PF15249"/>
    </source>
</evidence>
<accession>A0A672LXY0</accession>
<dbReference type="Proteomes" id="UP000472262">
    <property type="component" value="Unassembled WGS sequence"/>
</dbReference>
<keyword evidence="3" id="KW-1185">Reference proteome</keyword>
<gene>
    <name evidence="2" type="primary">LOC107601433</name>
</gene>
<dbReference type="AlphaFoldDB" id="A0A672LXY0"/>
<name>A0A672LXY0_SINGR</name>
<dbReference type="OMA" id="DFCCGIK"/>
<dbReference type="InterPro" id="IPR015671">
    <property type="entry name" value="GSCR1_dom"/>
</dbReference>
<dbReference type="InParanoid" id="A0A672LXY0"/>
<dbReference type="GO" id="GO:0045893">
    <property type="term" value="P:positive regulation of DNA-templated transcription"/>
    <property type="evidence" value="ECO:0007669"/>
    <property type="project" value="TreeGrafter"/>
</dbReference>
<dbReference type="GO" id="GO:0016514">
    <property type="term" value="C:SWI/SNF complex"/>
    <property type="evidence" value="ECO:0007669"/>
    <property type="project" value="TreeGrafter"/>
</dbReference>
<dbReference type="PANTHER" id="PTHR15572:SF2">
    <property type="entry name" value="BRD4-INTERACTING CHROMATIN-REMODELING COMPLEX-ASSOCIATED PROTEIN-LIKE"/>
    <property type="match status" value="1"/>
</dbReference>
<proteinExistence type="predicted"/>
<evidence type="ECO:0000313" key="2">
    <source>
        <dbReference type="Ensembl" id="ENSSGRP00000030992.1"/>
    </source>
</evidence>
<reference evidence="2" key="1">
    <citation type="submission" date="2025-08" db="UniProtKB">
        <authorList>
            <consortium name="Ensembl"/>
        </authorList>
    </citation>
    <scope>IDENTIFICATION</scope>
</reference>
<reference evidence="2" key="2">
    <citation type="submission" date="2025-09" db="UniProtKB">
        <authorList>
            <consortium name="Ensembl"/>
        </authorList>
    </citation>
    <scope>IDENTIFICATION</scope>
</reference>
<dbReference type="InterPro" id="IPR052438">
    <property type="entry name" value="Chromatin_remod/trans_coact"/>
</dbReference>
<evidence type="ECO:0000313" key="3">
    <source>
        <dbReference type="Proteomes" id="UP000472262"/>
    </source>
</evidence>
<feature type="domain" description="GLTSCR protein conserved" evidence="1">
    <location>
        <begin position="526"/>
        <end position="626"/>
    </location>
</feature>
<sequence>MDDEDDRRLLDFIGDVQALNEYLHGSNSKSVSMLRLYDIFGGSNEGLKDDHNHLGEFEVGGAELQLSSSLPFIEDDLDSGTSEDEVDLEGEDQPFDILQKSLLEADITEQTLAQEALLDSQPSLIPTASAFPQQLVSGGFGGMAGPGVVAPLAQPQAFIQQVPQLPLPNGPAGHIQVVGSFNGSASSMMTINSLEQPQILLRQSGNVVTNNSGQGTMFSPSAAGQVSMSFNKGTIPVQNIIIQRGPMQQTLIRPIHPKPLQTGGQTVYNISNIGLQPSTTTTANIVSNPYTASGSPQSAQQVKVVNPASSIVMHSPLGQQAQPQSQSNLPQGQFLLPTSISLTPGTTVHGFQAVNGQVLQTNTQVGDPSSISTTTYSILTNQNTTVQLIAGQNFSTGGQLIVNQGLVAGGQIGQASPTPVVQVTQRTGATAKVWTASTSPSPTPVQMSQASSHLTMVSSVQGPQVCQQLSVTPGQHLLVPVAQNIPATSAVKTLTPASQELPLTPKRPATQQLTRGEMVLQQLRRDHSRVMSSERTPFTSFNDVIDRLMPYHVFQGSPPQDEDFTKVDEEFEAVAIQVLNRTQAMVNKYRRLLMVEAERSSPSSEMVMIDRTFNQEERGNLTQDKRMVIVDPDWFCGWHMSRKINKYKLHSMRWHNTISCHFKVSPFHGYLKKIDY</sequence>
<dbReference type="PANTHER" id="PTHR15572">
    <property type="entry name" value="GLIOMA TUMOR SUPPRESSOR CANDIDATE REGION GENE 1"/>
    <property type="match status" value="1"/>
</dbReference>
<dbReference type="Ensembl" id="ENSSGRT00000033277.1">
    <property type="protein sequence ID" value="ENSSGRP00000030992.1"/>
    <property type="gene ID" value="ENSSGRG00000017424.1"/>
</dbReference>